<reference evidence="4" key="1">
    <citation type="journal article" date="2019" name="Int. J. Syst. Evol. Microbiol.">
        <title>The Global Catalogue of Microorganisms (GCM) 10K type strain sequencing project: providing services to taxonomists for standard genome sequencing and annotation.</title>
        <authorList>
            <consortium name="The Broad Institute Genomics Platform"/>
            <consortium name="The Broad Institute Genome Sequencing Center for Infectious Disease"/>
            <person name="Wu L."/>
            <person name="Ma J."/>
        </authorList>
    </citation>
    <scope>NUCLEOTIDE SEQUENCE [LARGE SCALE GENOMIC DNA]</scope>
    <source>
        <strain evidence="4">CCM 3243</strain>
    </source>
</reference>
<evidence type="ECO:0008006" key="5">
    <source>
        <dbReference type="Google" id="ProtNLM"/>
    </source>
</evidence>
<dbReference type="Proteomes" id="UP001595871">
    <property type="component" value="Unassembled WGS sequence"/>
</dbReference>
<accession>A0ABV8NBW8</accession>
<dbReference type="EMBL" id="JBHSCF010000043">
    <property type="protein sequence ID" value="MFC4189575.1"/>
    <property type="molecule type" value="Genomic_DNA"/>
</dbReference>
<feature type="region of interest" description="Disordered" evidence="1">
    <location>
        <begin position="28"/>
        <end position="58"/>
    </location>
</feature>
<protein>
    <recommendedName>
        <fullName evidence="5">Secreted protein/lipoprotein</fullName>
    </recommendedName>
</protein>
<keyword evidence="4" id="KW-1185">Reference proteome</keyword>
<evidence type="ECO:0000256" key="2">
    <source>
        <dbReference type="SAM" id="SignalP"/>
    </source>
</evidence>
<feature type="compositionally biased region" description="Low complexity" evidence="1">
    <location>
        <begin position="38"/>
        <end position="54"/>
    </location>
</feature>
<sequence>MTTRQTRPRPGVMALYAAVGLTLALTGCGGASGDEKPQTAPSAASSAPPAVSTSPPDPDAAVKTAVLGVYSSMWVEQMKAYRVASPDGTKLADYATLDALSAFERDLAHMKKNGTVIRGELGHEPEVTELDIDVKLPTATVEDCIDLSKWQTLDTKTGKPIPLPTAQPLRYIATATVERWDEGRWMVTEYKPDGSRSC</sequence>
<name>A0ABV8NBW8_9ACTN</name>
<evidence type="ECO:0000313" key="4">
    <source>
        <dbReference type="Proteomes" id="UP001595871"/>
    </source>
</evidence>
<comment type="caution">
    <text evidence="3">The sequence shown here is derived from an EMBL/GenBank/DDBJ whole genome shotgun (WGS) entry which is preliminary data.</text>
</comment>
<organism evidence="3 4">
    <name type="scientific">Streptomyces flavovirens</name>
    <dbReference type="NCBI Taxonomy" id="52258"/>
    <lineage>
        <taxon>Bacteria</taxon>
        <taxon>Bacillati</taxon>
        <taxon>Actinomycetota</taxon>
        <taxon>Actinomycetes</taxon>
        <taxon>Kitasatosporales</taxon>
        <taxon>Streptomycetaceae</taxon>
        <taxon>Streptomyces</taxon>
    </lineage>
</organism>
<evidence type="ECO:0000256" key="1">
    <source>
        <dbReference type="SAM" id="MobiDB-lite"/>
    </source>
</evidence>
<dbReference type="PROSITE" id="PS51257">
    <property type="entry name" value="PROKAR_LIPOPROTEIN"/>
    <property type="match status" value="1"/>
</dbReference>
<evidence type="ECO:0000313" key="3">
    <source>
        <dbReference type="EMBL" id="MFC4189575.1"/>
    </source>
</evidence>
<dbReference type="RefSeq" id="WP_381582407.1">
    <property type="nucleotide sequence ID" value="NZ_JBHSCF010000043.1"/>
</dbReference>
<keyword evidence="2" id="KW-0732">Signal</keyword>
<proteinExistence type="predicted"/>
<feature type="signal peptide" evidence="2">
    <location>
        <begin position="1"/>
        <end position="33"/>
    </location>
</feature>
<feature type="chain" id="PRO_5047067390" description="Secreted protein/lipoprotein" evidence="2">
    <location>
        <begin position="34"/>
        <end position="198"/>
    </location>
</feature>
<gene>
    <name evidence="3" type="ORF">ACFO3R_24770</name>
</gene>